<comment type="caution">
    <text evidence="1">The sequence shown here is derived from an EMBL/GenBank/DDBJ whole genome shotgun (WGS) entry which is preliminary data.</text>
</comment>
<dbReference type="Pfam" id="PF09754">
    <property type="entry name" value="PAC2"/>
    <property type="match status" value="1"/>
</dbReference>
<dbReference type="InterPro" id="IPR019151">
    <property type="entry name" value="Proteasome_assmbl_chaperone_2"/>
</dbReference>
<name>A0A261FGA9_9BIFI</name>
<evidence type="ECO:0000313" key="2">
    <source>
        <dbReference type="Proteomes" id="UP000216871"/>
    </source>
</evidence>
<evidence type="ECO:0000313" key="1">
    <source>
        <dbReference type="EMBL" id="OZG58177.1"/>
    </source>
</evidence>
<dbReference type="PIRSF" id="PIRSF028754">
    <property type="entry name" value="UCP028754"/>
    <property type="match status" value="1"/>
</dbReference>
<dbReference type="InterPro" id="IPR008492">
    <property type="entry name" value="Rv2714-like"/>
</dbReference>
<sequence>MVASFTLESMSEEANAQTPVMIAAFEGWNDACQAATNVVRHLVRRYESREIRHIDCDGFYDYQVARPMLCHVSGRATLVWPQTTFYDITLDANRHLYAQIAPEPNYRWQEYCAQSLHIAEELDVAQVVTLGSMFCDCPHTRPLPLSVSDGERQCECDREYNGPVGIPTVLDLAAADRGFGHASMWVSIPQYLGSDECAAGTLRLLDALGKRIGFTFDTGDLKRKAEHWKAQASVLVRCNDQLREYVEHLERDYDLKCKADEEAGLGTPQCEQLIREAEAFLRQMGD</sequence>
<dbReference type="InterPro" id="IPR038389">
    <property type="entry name" value="PSMG2_sf"/>
</dbReference>
<accession>A0A261FGA9</accession>
<reference evidence="1 2" key="1">
    <citation type="journal article" date="2017" name="BMC Genomics">
        <title>Comparative genomic and phylogenomic analyses of the Bifidobacteriaceae family.</title>
        <authorList>
            <person name="Lugli G.A."/>
            <person name="Milani C."/>
            <person name="Turroni F."/>
            <person name="Duranti S."/>
            <person name="Mancabelli L."/>
            <person name="Mangifesta M."/>
            <person name="Ferrario C."/>
            <person name="Modesto M."/>
            <person name="Mattarelli P."/>
            <person name="Jiri K."/>
            <person name="van Sinderen D."/>
            <person name="Ventura M."/>
        </authorList>
    </citation>
    <scope>NUCLEOTIDE SEQUENCE [LARGE SCALE GENOMIC DNA]</scope>
    <source>
        <strain evidence="1 2">DSM 100196</strain>
    </source>
</reference>
<dbReference type="AlphaFoldDB" id="A0A261FGA9"/>
<protein>
    <submittedName>
        <fullName evidence="1">PAC2 family</fullName>
    </submittedName>
</protein>
<dbReference type="Proteomes" id="UP000216871">
    <property type="component" value="Unassembled WGS sequence"/>
</dbReference>
<dbReference type="Gene3D" id="3.40.50.10900">
    <property type="entry name" value="PAC-like subunit"/>
    <property type="match status" value="1"/>
</dbReference>
<dbReference type="SUPFAM" id="SSF159659">
    <property type="entry name" value="Cgl1923-like"/>
    <property type="match status" value="1"/>
</dbReference>
<organism evidence="1 2">
    <name type="scientific">Bifidobacterium myosotis</name>
    <dbReference type="NCBI Taxonomy" id="1630166"/>
    <lineage>
        <taxon>Bacteria</taxon>
        <taxon>Bacillati</taxon>
        <taxon>Actinomycetota</taxon>
        <taxon>Actinomycetes</taxon>
        <taxon>Bifidobacteriales</taxon>
        <taxon>Bifidobacteriaceae</taxon>
        <taxon>Bifidobacterium</taxon>
    </lineage>
</organism>
<dbReference type="OrthoDB" id="150941at2"/>
<dbReference type="EMBL" id="MWWW01000022">
    <property type="protein sequence ID" value="OZG58177.1"/>
    <property type="molecule type" value="Genomic_DNA"/>
</dbReference>
<gene>
    <name evidence="1" type="ORF">BMYO_1700</name>
</gene>
<proteinExistence type="predicted"/>
<keyword evidence="2" id="KW-1185">Reference proteome</keyword>